<accession>A0A6A6ZZX7</accession>
<gene>
    <name evidence="2" type="ORF">CC86DRAFT_383021</name>
</gene>
<organism evidence="2 3">
    <name type="scientific">Ophiobolus disseminans</name>
    <dbReference type="NCBI Taxonomy" id="1469910"/>
    <lineage>
        <taxon>Eukaryota</taxon>
        <taxon>Fungi</taxon>
        <taxon>Dikarya</taxon>
        <taxon>Ascomycota</taxon>
        <taxon>Pezizomycotina</taxon>
        <taxon>Dothideomycetes</taxon>
        <taxon>Pleosporomycetidae</taxon>
        <taxon>Pleosporales</taxon>
        <taxon>Pleosporineae</taxon>
        <taxon>Phaeosphaeriaceae</taxon>
        <taxon>Ophiobolus</taxon>
    </lineage>
</organism>
<dbReference type="Proteomes" id="UP000799424">
    <property type="component" value="Unassembled WGS sequence"/>
</dbReference>
<evidence type="ECO:0000313" key="2">
    <source>
        <dbReference type="EMBL" id="KAF2826069.1"/>
    </source>
</evidence>
<dbReference type="OrthoDB" id="3803030at2759"/>
<feature type="region of interest" description="Disordered" evidence="1">
    <location>
        <begin position="94"/>
        <end position="115"/>
    </location>
</feature>
<dbReference type="AlphaFoldDB" id="A0A6A6ZZX7"/>
<feature type="region of interest" description="Disordered" evidence="1">
    <location>
        <begin position="1"/>
        <end position="49"/>
    </location>
</feature>
<dbReference type="EMBL" id="MU006227">
    <property type="protein sequence ID" value="KAF2826069.1"/>
    <property type="molecule type" value="Genomic_DNA"/>
</dbReference>
<evidence type="ECO:0000256" key="1">
    <source>
        <dbReference type="SAM" id="MobiDB-lite"/>
    </source>
</evidence>
<sequence length="222" mass="24327">MKQEVSDIRPKNKIGISHASQQPAKILTRSLNRGEAGRPSEPPVSRANSAQIEQLRLCLIIADSGEANLVQKLPATPSDDEKAKQPHKLRVSLADDKELNQAHGPSATDAGDKKKHRTLEALQARRQEDAKVTALNASLLERVNTYKLVSVEPAPKPFLPERPALLGLKTIIQGGSIGEPIVIDASDDEHEKEDLDDSEHRNRFLALCRVRSRAQQADGVVL</sequence>
<evidence type="ECO:0000313" key="3">
    <source>
        <dbReference type="Proteomes" id="UP000799424"/>
    </source>
</evidence>
<feature type="compositionally biased region" description="Basic and acidic residues" evidence="1">
    <location>
        <begin position="1"/>
        <end position="10"/>
    </location>
</feature>
<reference evidence="2" key="1">
    <citation type="journal article" date="2020" name="Stud. Mycol.">
        <title>101 Dothideomycetes genomes: a test case for predicting lifestyles and emergence of pathogens.</title>
        <authorList>
            <person name="Haridas S."/>
            <person name="Albert R."/>
            <person name="Binder M."/>
            <person name="Bloem J."/>
            <person name="Labutti K."/>
            <person name="Salamov A."/>
            <person name="Andreopoulos B."/>
            <person name="Baker S."/>
            <person name="Barry K."/>
            <person name="Bills G."/>
            <person name="Bluhm B."/>
            <person name="Cannon C."/>
            <person name="Castanera R."/>
            <person name="Culley D."/>
            <person name="Daum C."/>
            <person name="Ezra D."/>
            <person name="Gonzalez J."/>
            <person name="Henrissat B."/>
            <person name="Kuo A."/>
            <person name="Liang C."/>
            <person name="Lipzen A."/>
            <person name="Lutzoni F."/>
            <person name="Magnuson J."/>
            <person name="Mondo S."/>
            <person name="Nolan M."/>
            <person name="Ohm R."/>
            <person name="Pangilinan J."/>
            <person name="Park H.-J."/>
            <person name="Ramirez L."/>
            <person name="Alfaro M."/>
            <person name="Sun H."/>
            <person name="Tritt A."/>
            <person name="Yoshinaga Y."/>
            <person name="Zwiers L.-H."/>
            <person name="Turgeon B."/>
            <person name="Goodwin S."/>
            <person name="Spatafora J."/>
            <person name="Crous P."/>
            <person name="Grigoriev I."/>
        </authorList>
    </citation>
    <scope>NUCLEOTIDE SEQUENCE</scope>
    <source>
        <strain evidence="2">CBS 113818</strain>
    </source>
</reference>
<protein>
    <submittedName>
        <fullName evidence="2">Uncharacterized protein</fullName>
    </submittedName>
</protein>
<keyword evidence="3" id="KW-1185">Reference proteome</keyword>
<name>A0A6A6ZZX7_9PLEO</name>
<proteinExistence type="predicted"/>